<dbReference type="Proteomes" id="UP001362999">
    <property type="component" value="Unassembled WGS sequence"/>
</dbReference>
<gene>
    <name evidence="1" type="ORF">R3P38DRAFT_2794728</name>
</gene>
<organism evidence="1 2">
    <name type="scientific">Favolaschia claudopus</name>
    <dbReference type="NCBI Taxonomy" id="2862362"/>
    <lineage>
        <taxon>Eukaryota</taxon>
        <taxon>Fungi</taxon>
        <taxon>Dikarya</taxon>
        <taxon>Basidiomycota</taxon>
        <taxon>Agaricomycotina</taxon>
        <taxon>Agaricomycetes</taxon>
        <taxon>Agaricomycetidae</taxon>
        <taxon>Agaricales</taxon>
        <taxon>Marasmiineae</taxon>
        <taxon>Mycenaceae</taxon>
        <taxon>Favolaschia</taxon>
    </lineage>
</organism>
<keyword evidence="2" id="KW-1185">Reference proteome</keyword>
<protein>
    <submittedName>
        <fullName evidence="1">Uncharacterized protein</fullName>
    </submittedName>
</protein>
<sequence>MSSTFRQSLDLARAGHTPPYPLFTIKARHVATALWEVMDQHRDNIYHATFMAFTLELVLAYEMQLGSMPDSHRRRTQERRMRLRFRPALVTLWARHCMGTEEQEEAEVANMV</sequence>
<name>A0AAW0A8R4_9AGAR</name>
<proteinExistence type="predicted"/>
<evidence type="ECO:0000313" key="2">
    <source>
        <dbReference type="Proteomes" id="UP001362999"/>
    </source>
</evidence>
<evidence type="ECO:0000313" key="1">
    <source>
        <dbReference type="EMBL" id="KAK7002174.1"/>
    </source>
</evidence>
<dbReference type="EMBL" id="JAWWNJ010000079">
    <property type="protein sequence ID" value="KAK7002174.1"/>
    <property type="molecule type" value="Genomic_DNA"/>
</dbReference>
<comment type="caution">
    <text evidence="1">The sequence shown here is derived from an EMBL/GenBank/DDBJ whole genome shotgun (WGS) entry which is preliminary data.</text>
</comment>
<reference evidence="1 2" key="1">
    <citation type="journal article" date="2024" name="J Genomics">
        <title>Draft genome sequencing and assembly of Favolaschia claudopus CIRM-BRFM 2984 isolated from oak limbs.</title>
        <authorList>
            <person name="Navarro D."/>
            <person name="Drula E."/>
            <person name="Chaduli D."/>
            <person name="Cazenave R."/>
            <person name="Ahrendt S."/>
            <person name="Wang J."/>
            <person name="Lipzen A."/>
            <person name="Daum C."/>
            <person name="Barry K."/>
            <person name="Grigoriev I.V."/>
            <person name="Favel A."/>
            <person name="Rosso M.N."/>
            <person name="Martin F."/>
        </authorList>
    </citation>
    <scope>NUCLEOTIDE SEQUENCE [LARGE SCALE GENOMIC DNA]</scope>
    <source>
        <strain evidence="1 2">CIRM-BRFM 2984</strain>
    </source>
</reference>
<dbReference type="AlphaFoldDB" id="A0AAW0A8R4"/>
<accession>A0AAW0A8R4</accession>